<sequence>MMDMIFNPLVGGLLIGLTTTIYLLTLGKVIGISGILSQLLFSKERFLPFLFIAGLIIGGAAYGTLTEQTVDFLEVRSPWLLIASGLLVGYGTRLGGGCTSGHGVCGISRLSPRSIIATLTFMLAAIMTVAVLN</sequence>
<evidence type="ECO:0000313" key="11">
    <source>
        <dbReference type="Proteomes" id="UP000253506"/>
    </source>
</evidence>
<comment type="subcellular location">
    <subcellularLocation>
        <location evidence="1">Cell inner membrane</location>
        <topology evidence="1">Multi-pass membrane protein</topology>
    </subcellularLocation>
</comment>
<dbReference type="Pfam" id="PF04143">
    <property type="entry name" value="Sulf_transp"/>
    <property type="match status" value="1"/>
</dbReference>
<dbReference type="GO" id="GO:0005886">
    <property type="term" value="C:plasma membrane"/>
    <property type="evidence" value="ECO:0007669"/>
    <property type="project" value="UniProtKB-SubCell"/>
</dbReference>
<keyword evidence="6 9" id="KW-1133">Transmembrane helix</keyword>
<feature type="transmembrane region" description="Helical" evidence="9">
    <location>
        <begin position="6"/>
        <end position="25"/>
    </location>
</feature>
<dbReference type="InterPro" id="IPR007272">
    <property type="entry name" value="Sulf_transp_TsuA/YedE"/>
</dbReference>
<organism evidence="10 11">
    <name type="scientific">Marinomonas foliarum</name>
    <dbReference type="NCBI Taxonomy" id="491950"/>
    <lineage>
        <taxon>Bacteria</taxon>
        <taxon>Pseudomonadati</taxon>
        <taxon>Pseudomonadota</taxon>
        <taxon>Gammaproteobacteria</taxon>
        <taxon>Oceanospirillales</taxon>
        <taxon>Oceanospirillaceae</taxon>
        <taxon>Marinomonas</taxon>
    </lineage>
</organism>
<dbReference type="Proteomes" id="UP000253506">
    <property type="component" value="Unassembled WGS sequence"/>
</dbReference>
<keyword evidence="2" id="KW-0813">Transport</keyword>
<feature type="transmembrane region" description="Helical" evidence="9">
    <location>
        <begin position="46"/>
        <end position="65"/>
    </location>
</feature>
<dbReference type="EMBL" id="QPJQ01000014">
    <property type="protein sequence ID" value="RCX02501.1"/>
    <property type="molecule type" value="Genomic_DNA"/>
</dbReference>
<evidence type="ECO:0000313" key="10">
    <source>
        <dbReference type="EMBL" id="RCX02501.1"/>
    </source>
</evidence>
<dbReference type="AlphaFoldDB" id="A0A368ZZX4"/>
<evidence type="ECO:0000256" key="5">
    <source>
        <dbReference type="ARBA" id="ARBA00022692"/>
    </source>
</evidence>
<dbReference type="PANTHER" id="PTHR30574:SF1">
    <property type="entry name" value="SULPHUR TRANSPORT DOMAIN-CONTAINING PROTEIN"/>
    <property type="match status" value="1"/>
</dbReference>
<gene>
    <name evidence="10" type="ORF">DFP77_11472</name>
</gene>
<comment type="similarity">
    <text evidence="8">Belongs to the TsuA/YedE (TC 9.B.102) family.</text>
</comment>
<protein>
    <submittedName>
        <fullName evidence="10">Uncharacterized protein</fullName>
    </submittedName>
</protein>
<dbReference type="RefSeq" id="WP_258861107.1">
    <property type="nucleotide sequence ID" value="NZ_QPJQ01000014.1"/>
</dbReference>
<evidence type="ECO:0000256" key="2">
    <source>
        <dbReference type="ARBA" id="ARBA00022448"/>
    </source>
</evidence>
<evidence type="ECO:0000256" key="9">
    <source>
        <dbReference type="SAM" id="Phobius"/>
    </source>
</evidence>
<evidence type="ECO:0000256" key="8">
    <source>
        <dbReference type="ARBA" id="ARBA00035655"/>
    </source>
</evidence>
<keyword evidence="5 9" id="KW-0812">Transmembrane</keyword>
<evidence type="ECO:0000256" key="1">
    <source>
        <dbReference type="ARBA" id="ARBA00004429"/>
    </source>
</evidence>
<feature type="transmembrane region" description="Helical" evidence="9">
    <location>
        <begin position="115"/>
        <end position="132"/>
    </location>
</feature>
<comment type="caution">
    <text evidence="10">The sequence shown here is derived from an EMBL/GenBank/DDBJ whole genome shotgun (WGS) entry which is preliminary data.</text>
</comment>
<accession>A0A368ZZX4</accession>
<name>A0A368ZZX4_9GAMM</name>
<evidence type="ECO:0000256" key="4">
    <source>
        <dbReference type="ARBA" id="ARBA00022519"/>
    </source>
</evidence>
<proteinExistence type="inferred from homology"/>
<keyword evidence="7 9" id="KW-0472">Membrane</keyword>
<keyword evidence="4" id="KW-0997">Cell inner membrane</keyword>
<dbReference type="PANTHER" id="PTHR30574">
    <property type="entry name" value="INNER MEMBRANE PROTEIN YEDE"/>
    <property type="match status" value="1"/>
</dbReference>
<reference evidence="10 11" key="1">
    <citation type="submission" date="2018-07" db="EMBL/GenBank/DDBJ databases">
        <title>Genomic Encyclopedia of Type Strains, Phase III (KMG-III): the genomes of soil and plant-associated and newly described type strains.</title>
        <authorList>
            <person name="Whitman W."/>
        </authorList>
    </citation>
    <scope>NUCLEOTIDE SEQUENCE [LARGE SCALE GENOMIC DNA]</scope>
    <source>
        <strain evidence="10 11">CECT 7731</strain>
    </source>
</reference>
<feature type="transmembrane region" description="Helical" evidence="9">
    <location>
        <begin position="77"/>
        <end position="94"/>
    </location>
</feature>
<evidence type="ECO:0000256" key="7">
    <source>
        <dbReference type="ARBA" id="ARBA00023136"/>
    </source>
</evidence>
<evidence type="ECO:0000256" key="3">
    <source>
        <dbReference type="ARBA" id="ARBA00022475"/>
    </source>
</evidence>
<evidence type="ECO:0000256" key="6">
    <source>
        <dbReference type="ARBA" id="ARBA00022989"/>
    </source>
</evidence>
<keyword evidence="3" id="KW-1003">Cell membrane</keyword>